<dbReference type="OrthoDB" id="2941170at2"/>
<evidence type="ECO:0000256" key="1">
    <source>
        <dbReference type="SAM" id="Coils"/>
    </source>
</evidence>
<dbReference type="Proteomes" id="UP000004080">
    <property type="component" value="Unassembled WGS sequence"/>
</dbReference>
<dbReference type="RefSeq" id="WP_007203835.1">
    <property type="nucleotide sequence ID" value="NZ_AKKV01000046.1"/>
</dbReference>
<dbReference type="AlphaFoldDB" id="I8IWA9"/>
<dbReference type="STRING" id="1196324.A374_18841"/>
<evidence type="ECO:0000313" key="3">
    <source>
        <dbReference type="Proteomes" id="UP000004080"/>
    </source>
</evidence>
<feature type="coiled-coil region" evidence="1">
    <location>
        <begin position="73"/>
        <end position="136"/>
    </location>
</feature>
<organism evidence="2 3">
    <name type="scientific">Fictibacillus macauensis ZFHKF-1</name>
    <dbReference type="NCBI Taxonomy" id="1196324"/>
    <lineage>
        <taxon>Bacteria</taxon>
        <taxon>Bacillati</taxon>
        <taxon>Bacillota</taxon>
        <taxon>Bacilli</taxon>
        <taxon>Bacillales</taxon>
        <taxon>Fictibacillaceae</taxon>
        <taxon>Fictibacillus</taxon>
    </lineage>
</organism>
<accession>I8IWA9</accession>
<feature type="coiled-coil region" evidence="1">
    <location>
        <begin position="10"/>
        <end position="44"/>
    </location>
</feature>
<evidence type="ECO:0000313" key="2">
    <source>
        <dbReference type="EMBL" id="EIT83776.1"/>
    </source>
</evidence>
<protein>
    <submittedName>
        <fullName evidence="2">Uncharacterized protein</fullName>
    </submittedName>
</protein>
<comment type="caution">
    <text evidence="2">The sequence shown here is derived from an EMBL/GenBank/DDBJ whole genome shotgun (WGS) entry which is preliminary data.</text>
</comment>
<name>I8IWA9_9BACL</name>
<proteinExistence type="predicted"/>
<keyword evidence="3" id="KW-1185">Reference proteome</keyword>
<sequence length="150" mass="17333">MFSTPSDDKRDDYDHLHDRLKELLAQYDEEMNSAKERYDAYISKVGSHETTAIPLNDFEPKRLELTEQLSKYLKEALDMRAQLVKAIDQAYERYEHYRVLADQEEQAVIDDINAKAKELVEKAKAAGQKVEDALEAGSKYARDKLNSLFS</sequence>
<gene>
    <name evidence="2" type="ORF">A374_18841</name>
</gene>
<dbReference type="PATRIC" id="fig|1196324.3.peg.3836"/>
<reference evidence="2 3" key="1">
    <citation type="journal article" date="2012" name="J. Bacteriol.">
        <title>Genome of Bacillus macauensis ZFHKF-1, a Long-Chain-Forming Bacterium.</title>
        <authorList>
            <person name="Cai L."/>
            <person name="Zhang T."/>
        </authorList>
    </citation>
    <scope>NUCLEOTIDE SEQUENCE [LARGE SCALE GENOMIC DNA]</scope>
    <source>
        <strain evidence="2 3">ZFHKF-1</strain>
    </source>
</reference>
<keyword evidence="1" id="KW-0175">Coiled coil</keyword>
<dbReference type="EMBL" id="AKKV01000046">
    <property type="protein sequence ID" value="EIT83776.1"/>
    <property type="molecule type" value="Genomic_DNA"/>
</dbReference>